<evidence type="ECO:0000313" key="3">
    <source>
        <dbReference type="Proteomes" id="UP001362999"/>
    </source>
</evidence>
<dbReference type="Pfam" id="PF20209">
    <property type="entry name" value="DUF6570"/>
    <property type="match status" value="1"/>
</dbReference>
<accession>A0AAV9ZQ40</accession>
<organism evidence="2 3">
    <name type="scientific">Favolaschia claudopus</name>
    <dbReference type="NCBI Taxonomy" id="2862362"/>
    <lineage>
        <taxon>Eukaryota</taxon>
        <taxon>Fungi</taxon>
        <taxon>Dikarya</taxon>
        <taxon>Basidiomycota</taxon>
        <taxon>Agaricomycotina</taxon>
        <taxon>Agaricomycetes</taxon>
        <taxon>Agaricomycetidae</taxon>
        <taxon>Agaricales</taxon>
        <taxon>Marasmiineae</taxon>
        <taxon>Mycenaceae</taxon>
        <taxon>Favolaschia</taxon>
    </lineage>
</organism>
<keyword evidence="3" id="KW-1185">Reference proteome</keyword>
<protein>
    <recommendedName>
        <fullName evidence="1">DUF6570 domain-containing protein</fullName>
    </recommendedName>
</protein>
<name>A0AAV9ZQ40_9AGAR</name>
<reference evidence="2 3" key="1">
    <citation type="journal article" date="2024" name="J Genomics">
        <title>Draft genome sequencing and assembly of Favolaschia claudopus CIRM-BRFM 2984 isolated from oak limbs.</title>
        <authorList>
            <person name="Navarro D."/>
            <person name="Drula E."/>
            <person name="Chaduli D."/>
            <person name="Cazenave R."/>
            <person name="Ahrendt S."/>
            <person name="Wang J."/>
            <person name="Lipzen A."/>
            <person name="Daum C."/>
            <person name="Barry K."/>
            <person name="Grigoriev I.V."/>
            <person name="Favel A."/>
            <person name="Rosso M.N."/>
            <person name="Martin F."/>
        </authorList>
    </citation>
    <scope>NUCLEOTIDE SEQUENCE [LARGE SCALE GENOMIC DNA]</scope>
    <source>
        <strain evidence="2 3">CIRM-BRFM 2984</strain>
    </source>
</reference>
<dbReference type="InterPro" id="IPR046700">
    <property type="entry name" value="DUF6570"/>
</dbReference>
<sequence>QRGVKGQVIIDPQQPSKLADVLPPTLEEIVSPVCVLFVGSNPPTNEWLREHAKPLAVK</sequence>
<proteinExistence type="predicted"/>
<feature type="non-terminal residue" evidence="2">
    <location>
        <position position="1"/>
    </location>
</feature>
<dbReference type="AlphaFoldDB" id="A0AAV9ZQ40"/>
<comment type="caution">
    <text evidence="2">The sequence shown here is derived from an EMBL/GenBank/DDBJ whole genome shotgun (WGS) entry which is preliminary data.</text>
</comment>
<dbReference type="Proteomes" id="UP001362999">
    <property type="component" value="Unassembled WGS sequence"/>
</dbReference>
<evidence type="ECO:0000259" key="1">
    <source>
        <dbReference type="Pfam" id="PF20209"/>
    </source>
</evidence>
<evidence type="ECO:0000313" key="2">
    <source>
        <dbReference type="EMBL" id="KAK6988532.1"/>
    </source>
</evidence>
<dbReference type="EMBL" id="JAWWNJ010000122">
    <property type="protein sequence ID" value="KAK6988532.1"/>
    <property type="molecule type" value="Genomic_DNA"/>
</dbReference>
<gene>
    <name evidence="2" type="ORF">R3P38DRAFT_2442792</name>
</gene>
<feature type="domain" description="DUF6570" evidence="1">
    <location>
        <begin position="1"/>
        <end position="55"/>
    </location>
</feature>
<feature type="non-terminal residue" evidence="2">
    <location>
        <position position="58"/>
    </location>
</feature>